<feature type="region of interest" description="Disordered" evidence="1">
    <location>
        <begin position="18"/>
        <end position="72"/>
    </location>
</feature>
<evidence type="ECO:0000313" key="3">
    <source>
        <dbReference type="EMBL" id="RKP35773.1"/>
    </source>
</evidence>
<feature type="compositionally biased region" description="Basic and acidic residues" evidence="1">
    <location>
        <begin position="18"/>
        <end position="28"/>
    </location>
</feature>
<dbReference type="Proteomes" id="UP000268162">
    <property type="component" value="Unassembled WGS sequence"/>
</dbReference>
<proteinExistence type="predicted"/>
<evidence type="ECO:0000313" key="4">
    <source>
        <dbReference type="Proteomes" id="UP000268162"/>
    </source>
</evidence>
<gene>
    <name evidence="3" type="ORF">BJ085DRAFT_41597</name>
</gene>
<evidence type="ECO:0000256" key="2">
    <source>
        <dbReference type="SAM" id="SignalP"/>
    </source>
</evidence>
<dbReference type="AlphaFoldDB" id="A0A4P9ZQS5"/>
<organism evidence="3 4">
    <name type="scientific">Dimargaris cristalligena</name>
    <dbReference type="NCBI Taxonomy" id="215637"/>
    <lineage>
        <taxon>Eukaryota</taxon>
        <taxon>Fungi</taxon>
        <taxon>Fungi incertae sedis</taxon>
        <taxon>Zoopagomycota</taxon>
        <taxon>Kickxellomycotina</taxon>
        <taxon>Dimargaritomycetes</taxon>
        <taxon>Dimargaritales</taxon>
        <taxon>Dimargaritaceae</taxon>
        <taxon>Dimargaris</taxon>
    </lineage>
</organism>
<evidence type="ECO:0000256" key="1">
    <source>
        <dbReference type="SAM" id="MobiDB-lite"/>
    </source>
</evidence>
<protein>
    <submittedName>
        <fullName evidence="3">Uncharacterized protein</fullName>
    </submittedName>
</protein>
<feature type="compositionally biased region" description="Polar residues" evidence="1">
    <location>
        <begin position="52"/>
        <end position="67"/>
    </location>
</feature>
<reference evidence="4" key="1">
    <citation type="journal article" date="2018" name="Nat. Microbiol.">
        <title>Leveraging single-cell genomics to expand the fungal tree of life.</title>
        <authorList>
            <person name="Ahrendt S.R."/>
            <person name="Quandt C.A."/>
            <person name="Ciobanu D."/>
            <person name="Clum A."/>
            <person name="Salamov A."/>
            <person name="Andreopoulos B."/>
            <person name="Cheng J.F."/>
            <person name="Woyke T."/>
            <person name="Pelin A."/>
            <person name="Henrissat B."/>
            <person name="Reynolds N.K."/>
            <person name="Benny G.L."/>
            <person name="Smith M.E."/>
            <person name="James T.Y."/>
            <person name="Grigoriev I.V."/>
        </authorList>
    </citation>
    <scope>NUCLEOTIDE SEQUENCE [LARGE SCALE GENOMIC DNA]</scope>
    <source>
        <strain evidence="4">RSA 468</strain>
    </source>
</reference>
<keyword evidence="4" id="KW-1185">Reference proteome</keyword>
<keyword evidence="2" id="KW-0732">Signal</keyword>
<name>A0A4P9ZQS5_9FUNG</name>
<feature type="signal peptide" evidence="2">
    <location>
        <begin position="1"/>
        <end position="17"/>
    </location>
</feature>
<accession>A0A4P9ZQS5</accession>
<dbReference type="EMBL" id="ML002791">
    <property type="protein sequence ID" value="RKP35773.1"/>
    <property type="molecule type" value="Genomic_DNA"/>
</dbReference>
<sequence>MLPQRINILALVALGLSHNEHDGGRNEDPTPNDYTLGSSQRSRKPGNPGAYGSNSYTQSYSQRSGESGNADYLLPENQYTRQSDYTPVPLAPEDIRNTYEDLEAGIISFRRNSVIRSELKNRRGAQGTPQSTARLGVPLLGALVTFGPWQNLLRHQFTLGVWKQACRIIGDVFTDENTDTGAISTYRESRPEKDFRGDLLEITEVFNTLTDPVFEFLLKQHWKPIGKLLPDNAKGPLWKMVELWDLPAYKRLVGFNYEQLSDNLAAIIMARLALPGKYQLFRGFVAGIGSTKDKHGMYFGHFRSDKLGKLAVMLSAMTRQKDLVRIAPNPFLGYRTTTLYGPMSDKQDCSLVDMMSHLGLSKRAQFFLEENADACRDYRANRLSEDEKRGKLFEFQYLTQLRLVEHDVSPRMGVPVIITEFEADTQETIEDLGPWKHDYFWKYDQLFPEQRPDLKQN</sequence>
<feature type="chain" id="PRO_5020434866" evidence="2">
    <location>
        <begin position="18"/>
        <end position="457"/>
    </location>
</feature>